<evidence type="ECO:0000256" key="3">
    <source>
        <dbReference type="ARBA" id="ARBA00023163"/>
    </source>
</evidence>
<keyword evidence="1" id="KW-0805">Transcription regulation</keyword>
<evidence type="ECO:0000256" key="1">
    <source>
        <dbReference type="ARBA" id="ARBA00023015"/>
    </source>
</evidence>
<keyword evidence="2" id="KW-0238">DNA-binding</keyword>
<evidence type="ECO:0000256" key="5">
    <source>
        <dbReference type="SAM" id="MobiDB-lite"/>
    </source>
</evidence>
<keyword evidence="4" id="KW-0539">Nucleus</keyword>
<comment type="caution">
    <text evidence="7">The sequence shown here is derived from an EMBL/GenBank/DDBJ whole genome shotgun (WGS) entry which is preliminary data.</text>
</comment>
<dbReference type="PROSITE" id="PS50048">
    <property type="entry name" value="ZN2_CY6_FUNGAL_2"/>
    <property type="match status" value="1"/>
</dbReference>
<evidence type="ECO:0000259" key="6">
    <source>
        <dbReference type="PROSITE" id="PS50048"/>
    </source>
</evidence>
<evidence type="ECO:0000313" key="7">
    <source>
        <dbReference type="EMBL" id="KAL2793940.1"/>
    </source>
</evidence>
<reference evidence="7 8" key="1">
    <citation type="submission" date="2024-07" db="EMBL/GenBank/DDBJ databases">
        <title>Section-level genome sequencing and comparative genomics of Aspergillus sections Usti and Cavernicolus.</title>
        <authorList>
            <consortium name="Lawrence Berkeley National Laboratory"/>
            <person name="Nybo J.L."/>
            <person name="Vesth T.C."/>
            <person name="Theobald S."/>
            <person name="Frisvad J.C."/>
            <person name="Larsen T.O."/>
            <person name="Kjaerboelling I."/>
            <person name="Rothschild-Mancinelli K."/>
            <person name="Lyhne E.K."/>
            <person name="Kogle M.E."/>
            <person name="Barry K."/>
            <person name="Clum A."/>
            <person name="Na H."/>
            <person name="Ledsgaard L."/>
            <person name="Lin J."/>
            <person name="Lipzen A."/>
            <person name="Kuo A."/>
            <person name="Riley R."/>
            <person name="Mondo S."/>
            <person name="Labutti K."/>
            <person name="Haridas S."/>
            <person name="Pangalinan J."/>
            <person name="Salamov A.A."/>
            <person name="Simmons B.A."/>
            <person name="Magnuson J.K."/>
            <person name="Chen J."/>
            <person name="Drula E."/>
            <person name="Henrissat B."/>
            <person name="Wiebenga A."/>
            <person name="Lubbers R.J."/>
            <person name="Gomes A.C."/>
            <person name="Makela M.R."/>
            <person name="Stajich J."/>
            <person name="Grigoriev I.V."/>
            <person name="Mortensen U.H."/>
            <person name="De Vries R.P."/>
            <person name="Baker S.E."/>
            <person name="Andersen M.R."/>
        </authorList>
    </citation>
    <scope>NUCLEOTIDE SEQUENCE [LARGE SCALE GENOMIC DNA]</scope>
    <source>
        <strain evidence="7 8">CBS 209.92</strain>
    </source>
</reference>
<proteinExistence type="predicted"/>
<dbReference type="EMBL" id="JBFTWV010000051">
    <property type="protein sequence ID" value="KAL2793940.1"/>
    <property type="molecule type" value="Genomic_DNA"/>
</dbReference>
<keyword evidence="8" id="KW-1185">Reference proteome</keyword>
<dbReference type="SMART" id="SM00066">
    <property type="entry name" value="GAL4"/>
    <property type="match status" value="1"/>
</dbReference>
<dbReference type="InterPro" id="IPR036864">
    <property type="entry name" value="Zn2-C6_fun-type_DNA-bd_sf"/>
</dbReference>
<organism evidence="7 8">
    <name type="scientific">Aspergillus keveii</name>
    <dbReference type="NCBI Taxonomy" id="714993"/>
    <lineage>
        <taxon>Eukaryota</taxon>
        <taxon>Fungi</taxon>
        <taxon>Dikarya</taxon>
        <taxon>Ascomycota</taxon>
        <taxon>Pezizomycotina</taxon>
        <taxon>Eurotiomycetes</taxon>
        <taxon>Eurotiomycetidae</taxon>
        <taxon>Eurotiales</taxon>
        <taxon>Aspergillaceae</taxon>
        <taxon>Aspergillus</taxon>
        <taxon>Aspergillus subgen. Nidulantes</taxon>
    </lineage>
</organism>
<dbReference type="Proteomes" id="UP001610563">
    <property type="component" value="Unassembled WGS sequence"/>
</dbReference>
<sequence length="74" mass="8317">MEDSPMIVDGELAGESRLRVLRACDRCSQSKQRCDGERPCQRCTGRWLTPHTCHETDHSATDSNSSRTKHSVSI</sequence>
<dbReference type="Gene3D" id="4.10.240.10">
    <property type="entry name" value="Zn(2)-C6 fungal-type DNA-binding domain"/>
    <property type="match status" value="1"/>
</dbReference>
<feature type="domain" description="Zn(2)-C6 fungal-type" evidence="6">
    <location>
        <begin position="23"/>
        <end position="53"/>
    </location>
</feature>
<protein>
    <recommendedName>
        <fullName evidence="6">Zn(2)-C6 fungal-type domain-containing protein</fullName>
    </recommendedName>
</protein>
<accession>A0ABR4G4K1</accession>
<dbReference type="Pfam" id="PF00172">
    <property type="entry name" value="Zn_clus"/>
    <property type="match status" value="1"/>
</dbReference>
<evidence type="ECO:0000313" key="8">
    <source>
        <dbReference type="Proteomes" id="UP001610563"/>
    </source>
</evidence>
<evidence type="ECO:0000256" key="2">
    <source>
        <dbReference type="ARBA" id="ARBA00023125"/>
    </source>
</evidence>
<name>A0ABR4G4K1_9EURO</name>
<dbReference type="CDD" id="cd00067">
    <property type="entry name" value="GAL4"/>
    <property type="match status" value="1"/>
</dbReference>
<keyword evidence="3" id="KW-0804">Transcription</keyword>
<evidence type="ECO:0000256" key="4">
    <source>
        <dbReference type="ARBA" id="ARBA00023242"/>
    </source>
</evidence>
<gene>
    <name evidence="7" type="ORF">BJX66DRAFT_305120</name>
</gene>
<dbReference type="InterPro" id="IPR001138">
    <property type="entry name" value="Zn2Cys6_DnaBD"/>
</dbReference>
<feature type="region of interest" description="Disordered" evidence="5">
    <location>
        <begin position="53"/>
        <end position="74"/>
    </location>
</feature>
<dbReference type="SUPFAM" id="SSF57701">
    <property type="entry name" value="Zn2/Cys6 DNA-binding domain"/>
    <property type="match status" value="1"/>
</dbReference>